<name>A0A4Y8X0R8_9MICC</name>
<dbReference type="Gene3D" id="3.90.1150.200">
    <property type="match status" value="1"/>
</dbReference>
<dbReference type="SUPFAM" id="SSF159888">
    <property type="entry name" value="YdhG-like"/>
    <property type="match status" value="1"/>
</dbReference>
<accession>A0A4Y8X0R8</accession>
<gene>
    <name evidence="1" type="ORF">BJ976_002275</name>
</gene>
<keyword evidence="2" id="KW-1185">Reference proteome</keyword>
<sequence>MSESAGFSEAEKAALAERAEELRAQRGGKKKAEALQDLLERIEAMPEQDRAIAVALHQIVGEVAPDLEPRTWYGMPAYARGKDVVVFLQVSSKFGVRYTTLGFNESAALDDGDMWPTSFAVAALTDDVRARIADLVRRAVG</sequence>
<proteinExistence type="predicted"/>
<dbReference type="AlphaFoldDB" id="A0A4Y8X0R8"/>
<protein>
    <submittedName>
        <fullName evidence="1">Uncharacterized protein YdhG (YjbR/CyaY superfamily)</fullName>
    </submittedName>
</protein>
<evidence type="ECO:0000313" key="1">
    <source>
        <dbReference type="EMBL" id="MBB4883924.1"/>
    </source>
</evidence>
<reference evidence="1 2" key="1">
    <citation type="submission" date="2020-08" db="EMBL/GenBank/DDBJ databases">
        <title>Sequencing the genomes of 1000 actinobacteria strains.</title>
        <authorList>
            <person name="Klenk H.-P."/>
        </authorList>
    </citation>
    <scope>NUCLEOTIDE SEQUENCE [LARGE SCALE GENOMIC DNA]</scope>
    <source>
        <strain evidence="1 2">DSM 19079</strain>
    </source>
</reference>
<dbReference type="RefSeq" id="WP_135030477.1">
    <property type="nucleotide sequence ID" value="NZ_BMLA01000007.1"/>
</dbReference>
<organism evidence="1 2">
    <name type="scientific">Micrococcus flavus</name>
    <dbReference type="NCBI Taxonomy" id="384602"/>
    <lineage>
        <taxon>Bacteria</taxon>
        <taxon>Bacillati</taxon>
        <taxon>Actinomycetota</taxon>
        <taxon>Actinomycetes</taxon>
        <taxon>Micrococcales</taxon>
        <taxon>Micrococcaceae</taxon>
        <taxon>Micrococcus</taxon>
    </lineage>
</organism>
<comment type="caution">
    <text evidence="1">The sequence shown here is derived from an EMBL/GenBank/DDBJ whole genome shotgun (WGS) entry which is preliminary data.</text>
</comment>
<dbReference type="Proteomes" id="UP000560081">
    <property type="component" value="Unassembled WGS sequence"/>
</dbReference>
<dbReference type="EMBL" id="JACHMC010000001">
    <property type="protein sequence ID" value="MBB4883924.1"/>
    <property type="molecule type" value="Genomic_DNA"/>
</dbReference>
<evidence type="ECO:0000313" key="2">
    <source>
        <dbReference type="Proteomes" id="UP000560081"/>
    </source>
</evidence>
<dbReference type="OrthoDB" id="32458at2"/>